<dbReference type="EMBL" id="FNVQ01000001">
    <property type="protein sequence ID" value="SEG15113.1"/>
    <property type="molecule type" value="Genomic_DNA"/>
</dbReference>
<dbReference type="AlphaFoldDB" id="A0A1H5XTY2"/>
<protein>
    <submittedName>
        <fullName evidence="4">Phage terminase, large subunit GpA</fullName>
    </submittedName>
</protein>
<sequence length="654" mass="73366">MISRALEKLLPPRQMSTADWANEYRWMAAEQTASPGKYTTDLTPWVPGMLNALDDDYIRKVVCMKSAQVAWTDGVWNNYLAKRIHLDPCGVVLLFPKEKTIRKYLDQKFDPTVRATPVLRDLIDVETSRSAGNRMDFKRFPGGFLALVASNAPDNVKSLSAPVVAVEEPDDCSSDVRGQGDSVDLLEQRAKTYENRKVIFGGTPTVKGLSRVEDAYKKSDQRKFWVPCHECGERHVLTWANVVWDEDPDRHDEVYGSADPDSAAYVCPHCAVEWTDRQKNLNVRQGEWIADKPGGDTAGFYINELYSPFPGSKLNVLVRRYLEAQHALEWGDESKMIGFTNNTLGLPYEYASDAPDVEKLSQRAEAYAEKTVPNGGLILTAGVDVQHDRLAITIWAHGRGEENWLVYWGEIAAVGNTADRNDPVWTELDQILFGTYQHEKGWALRIRAADLDSGDGQTNDAVYHYVRSRANRGVKLRAIKGANSIDAEIVTAPKKVDVSKMNKAAKYGLQVWIVGVNKVKDLMAARMKLTGNGAGRMHWYTEVRSDFYDQMTGEIKAPSRTQRGKLIWQQKAGSRVEAWDCTGYAIHAARAERLHLLSPAQWDAIEADLAQGDMFSAEPEQPAVVEEQQAQPKPQPQQKRRARGNALGGWLNRE</sequence>
<dbReference type="GO" id="GO:0004519">
    <property type="term" value="F:endonuclease activity"/>
    <property type="evidence" value="ECO:0007669"/>
    <property type="project" value="InterPro"/>
</dbReference>
<feature type="compositionally biased region" description="Low complexity" evidence="1">
    <location>
        <begin position="617"/>
        <end position="632"/>
    </location>
</feature>
<dbReference type="Pfam" id="PF20454">
    <property type="entry name" value="GpA_nuclease"/>
    <property type="match status" value="1"/>
</dbReference>
<accession>A0A1H5XTY2</accession>
<gene>
    <name evidence="4" type="ORF">SAMN05444390_1011501</name>
</gene>
<feature type="domain" description="Phage terminase large subunit GpA ATPase" evidence="2">
    <location>
        <begin position="33"/>
        <end position="288"/>
    </location>
</feature>
<dbReference type="HAMAP" id="MF_04144">
    <property type="entry name" value="TERL_LAMBDA"/>
    <property type="match status" value="1"/>
</dbReference>
<dbReference type="PANTHER" id="PTHR34413">
    <property type="entry name" value="PROPHAGE TAIL FIBER ASSEMBLY PROTEIN HOMOLOG TFAE-RELATED-RELATED"/>
    <property type="match status" value="1"/>
</dbReference>
<dbReference type="PANTHER" id="PTHR34413:SF2">
    <property type="entry name" value="PROPHAGE TAIL FIBER ASSEMBLY PROTEIN HOMOLOG TFAE-RELATED"/>
    <property type="match status" value="1"/>
</dbReference>
<dbReference type="GO" id="GO:0005524">
    <property type="term" value="F:ATP binding"/>
    <property type="evidence" value="ECO:0007669"/>
    <property type="project" value="InterPro"/>
</dbReference>
<proteinExistence type="inferred from homology"/>
<keyword evidence="5" id="KW-1185">Reference proteome</keyword>
<organism evidence="4 5">
    <name type="scientific">Marinobacterium lutimaris</name>
    <dbReference type="NCBI Taxonomy" id="568106"/>
    <lineage>
        <taxon>Bacteria</taxon>
        <taxon>Pseudomonadati</taxon>
        <taxon>Pseudomonadota</taxon>
        <taxon>Gammaproteobacteria</taxon>
        <taxon>Oceanospirillales</taxon>
        <taxon>Oceanospirillaceae</taxon>
        <taxon>Marinobacterium</taxon>
    </lineage>
</organism>
<dbReference type="InterPro" id="IPR046454">
    <property type="entry name" value="GpA_endonuclease"/>
</dbReference>
<reference evidence="4 5" key="1">
    <citation type="submission" date="2016-10" db="EMBL/GenBank/DDBJ databases">
        <authorList>
            <person name="de Groot N.N."/>
        </authorList>
    </citation>
    <scope>NUCLEOTIDE SEQUENCE [LARGE SCALE GENOMIC DNA]</scope>
    <source>
        <strain evidence="4 5">DSM 22012</strain>
    </source>
</reference>
<dbReference type="InterPro" id="IPR046453">
    <property type="entry name" value="GpA_ATPase"/>
</dbReference>
<dbReference type="InterPro" id="IPR008866">
    <property type="entry name" value="Phage_lambda_GpA-like"/>
</dbReference>
<evidence type="ECO:0000256" key="1">
    <source>
        <dbReference type="SAM" id="MobiDB-lite"/>
    </source>
</evidence>
<evidence type="ECO:0000313" key="5">
    <source>
        <dbReference type="Proteomes" id="UP000236745"/>
    </source>
</evidence>
<dbReference type="InterPro" id="IPR051220">
    <property type="entry name" value="TFA_Chaperone"/>
</dbReference>
<name>A0A1H5XTY2_9GAMM</name>
<feature type="domain" description="Terminase large subunit GpA endonuclease" evidence="3">
    <location>
        <begin position="297"/>
        <end position="599"/>
    </location>
</feature>
<dbReference type="Proteomes" id="UP000236745">
    <property type="component" value="Unassembled WGS sequence"/>
</dbReference>
<evidence type="ECO:0000259" key="3">
    <source>
        <dbReference type="Pfam" id="PF20454"/>
    </source>
</evidence>
<feature type="region of interest" description="Disordered" evidence="1">
    <location>
        <begin position="615"/>
        <end position="654"/>
    </location>
</feature>
<dbReference type="GO" id="GO:0016887">
    <property type="term" value="F:ATP hydrolysis activity"/>
    <property type="evidence" value="ECO:0007669"/>
    <property type="project" value="InterPro"/>
</dbReference>
<evidence type="ECO:0000259" key="2">
    <source>
        <dbReference type="Pfam" id="PF05876"/>
    </source>
</evidence>
<evidence type="ECO:0000313" key="4">
    <source>
        <dbReference type="EMBL" id="SEG15113.1"/>
    </source>
</evidence>
<dbReference type="Pfam" id="PF05876">
    <property type="entry name" value="GpA_ATPase"/>
    <property type="match status" value="1"/>
</dbReference>